<dbReference type="Proteomes" id="UP000268535">
    <property type="component" value="Unassembled WGS sequence"/>
</dbReference>
<proteinExistence type="predicted"/>
<evidence type="ECO:0000256" key="1">
    <source>
        <dbReference type="PROSITE-ProRule" id="PRU00042"/>
    </source>
</evidence>
<keyword evidence="1" id="KW-0862">Zinc</keyword>
<dbReference type="EMBL" id="ML011069">
    <property type="protein sequence ID" value="RKO95711.1"/>
    <property type="molecule type" value="Genomic_DNA"/>
</dbReference>
<accession>A0A4P9WR81</accession>
<name>A0A4P9WR81_9FUNG</name>
<evidence type="ECO:0000259" key="2">
    <source>
        <dbReference type="PROSITE" id="PS50157"/>
    </source>
</evidence>
<dbReference type="InterPro" id="IPR013087">
    <property type="entry name" value="Znf_C2H2_type"/>
</dbReference>
<organism evidence="3 4">
    <name type="scientific">Caulochytrium protostelioides</name>
    <dbReference type="NCBI Taxonomy" id="1555241"/>
    <lineage>
        <taxon>Eukaryota</taxon>
        <taxon>Fungi</taxon>
        <taxon>Fungi incertae sedis</taxon>
        <taxon>Chytridiomycota</taxon>
        <taxon>Chytridiomycota incertae sedis</taxon>
        <taxon>Chytridiomycetes</taxon>
        <taxon>Caulochytriales</taxon>
        <taxon>Caulochytriaceae</taxon>
        <taxon>Caulochytrium</taxon>
    </lineage>
</organism>
<protein>
    <recommendedName>
        <fullName evidence="2">C2H2-type domain-containing protein</fullName>
    </recommendedName>
</protein>
<dbReference type="PROSITE" id="PS00028">
    <property type="entry name" value="ZINC_FINGER_C2H2_1"/>
    <property type="match status" value="1"/>
</dbReference>
<evidence type="ECO:0000313" key="4">
    <source>
        <dbReference type="Proteomes" id="UP000268535"/>
    </source>
</evidence>
<reference evidence="4" key="1">
    <citation type="journal article" date="2018" name="Nat. Microbiol.">
        <title>Leveraging single-cell genomics to expand the fungal tree of life.</title>
        <authorList>
            <person name="Ahrendt S.R."/>
            <person name="Quandt C.A."/>
            <person name="Ciobanu D."/>
            <person name="Clum A."/>
            <person name="Salamov A."/>
            <person name="Andreopoulos B."/>
            <person name="Cheng J.F."/>
            <person name="Woyke T."/>
            <person name="Pelin A."/>
            <person name="Henrissat B."/>
            <person name="Reynolds N.K."/>
            <person name="Benny G.L."/>
            <person name="Smith M.E."/>
            <person name="James T.Y."/>
            <person name="Grigoriev I.V."/>
        </authorList>
    </citation>
    <scope>NUCLEOTIDE SEQUENCE [LARGE SCALE GENOMIC DNA]</scope>
    <source>
        <strain evidence="4">ATCC 52028</strain>
    </source>
</reference>
<feature type="non-terminal residue" evidence="3">
    <location>
        <position position="1"/>
    </location>
</feature>
<dbReference type="SUPFAM" id="SSF57667">
    <property type="entry name" value="beta-beta-alpha zinc fingers"/>
    <property type="match status" value="1"/>
</dbReference>
<dbReference type="Gene3D" id="3.30.160.60">
    <property type="entry name" value="Classic Zinc Finger"/>
    <property type="match status" value="1"/>
</dbReference>
<feature type="non-terminal residue" evidence="3">
    <location>
        <position position="65"/>
    </location>
</feature>
<sequence>CARVFTKFPNLKSHWRCHLDNQFACALCDAEFKRRPDLYRHCRSVHVMEAPHMCDRCGKRFARAD</sequence>
<dbReference type="GO" id="GO:0008270">
    <property type="term" value="F:zinc ion binding"/>
    <property type="evidence" value="ECO:0007669"/>
    <property type="project" value="UniProtKB-KW"/>
</dbReference>
<feature type="domain" description="C2H2-type" evidence="2">
    <location>
        <begin position="23"/>
        <end position="51"/>
    </location>
</feature>
<keyword evidence="1" id="KW-0479">Metal-binding</keyword>
<dbReference type="AlphaFoldDB" id="A0A4P9WR81"/>
<evidence type="ECO:0000313" key="3">
    <source>
        <dbReference type="EMBL" id="RKO95711.1"/>
    </source>
</evidence>
<gene>
    <name evidence="3" type="ORF">CAUPRSCDRAFT_2544</name>
</gene>
<dbReference type="PROSITE" id="PS50157">
    <property type="entry name" value="ZINC_FINGER_C2H2_2"/>
    <property type="match status" value="1"/>
</dbReference>
<keyword evidence="1" id="KW-0863">Zinc-finger</keyword>
<dbReference type="InterPro" id="IPR036236">
    <property type="entry name" value="Znf_C2H2_sf"/>
</dbReference>